<comment type="caution">
    <text evidence="1">The sequence shown here is derived from an EMBL/GenBank/DDBJ whole genome shotgun (WGS) entry which is preliminary data.</text>
</comment>
<evidence type="ECO:0008006" key="3">
    <source>
        <dbReference type="Google" id="ProtNLM"/>
    </source>
</evidence>
<organism evidence="1 2">
    <name type="scientific">Hungatella hathewayi</name>
    <dbReference type="NCBI Taxonomy" id="154046"/>
    <lineage>
        <taxon>Bacteria</taxon>
        <taxon>Bacillati</taxon>
        <taxon>Bacillota</taxon>
        <taxon>Clostridia</taxon>
        <taxon>Lachnospirales</taxon>
        <taxon>Lachnospiraceae</taxon>
        <taxon>Hungatella</taxon>
    </lineage>
</organism>
<name>A0AAW9WLP0_9FIRM</name>
<gene>
    <name evidence="1" type="ORF">GNE07_18195</name>
</gene>
<dbReference type="AlphaFoldDB" id="A0AAW9WLP0"/>
<protein>
    <recommendedName>
        <fullName evidence="3">Phage head-tail adaptor</fullName>
    </recommendedName>
</protein>
<proteinExistence type="predicted"/>
<dbReference type="RefSeq" id="WP_055652377.1">
    <property type="nucleotide sequence ID" value="NZ_CZAZ01000060.1"/>
</dbReference>
<evidence type="ECO:0000313" key="1">
    <source>
        <dbReference type="EMBL" id="MUB64962.1"/>
    </source>
</evidence>
<dbReference type="EMBL" id="WNME01000012">
    <property type="protein sequence ID" value="MUB64962.1"/>
    <property type="molecule type" value="Genomic_DNA"/>
</dbReference>
<dbReference type="Proteomes" id="UP000434223">
    <property type="component" value="Unassembled WGS sequence"/>
</dbReference>
<sequence>MRNDICVLITPVPEGIEITPHETEVFCEIKSVVRSEFFAAYGVGLTPKLTININPDDYKVCIKTIGNQKYRPSQIRYDGELFTIIRAFQKNIGEMEITVR</sequence>
<evidence type="ECO:0000313" key="2">
    <source>
        <dbReference type="Proteomes" id="UP000434223"/>
    </source>
</evidence>
<reference evidence="1 2" key="1">
    <citation type="submission" date="2019-09" db="EMBL/GenBank/DDBJ databases">
        <title>Draft genome sequencing of Hungatella hathewayi 123Y-2.</title>
        <authorList>
            <person name="Lv Q."/>
            <person name="Li S."/>
        </authorList>
    </citation>
    <scope>NUCLEOTIDE SEQUENCE [LARGE SCALE GENOMIC DNA]</scope>
    <source>
        <strain evidence="1 2">123Y-2</strain>
    </source>
</reference>
<accession>A0AAW9WLP0</accession>